<name>A0A0P7BZK5_9HYPO</name>
<dbReference type="AlphaFoldDB" id="A0A0P7BZK5"/>
<dbReference type="InterPro" id="IPR029058">
    <property type="entry name" value="AB_hydrolase_fold"/>
</dbReference>
<dbReference type="Gene3D" id="3.40.50.1820">
    <property type="entry name" value="alpha/beta hydrolase"/>
    <property type="match status" value="1"/>
</dbReference>
<evidence type="ECO:0000259" key="3">
    <source>
        <dbReference type="Pfam" id="PF07859"/>
    </source>
</evidence>
<comment type="caution">
    <text evidence="4">The sequence shown here is derived from an EMBL/GenBank/DDBJ whole genome shotgun (WGS) entry which is preliminary data.</text>
</comment>
<accession>A0A0P7BZK5</accession>
<evidence type="ECO:0000313" key="5">
    <source>
        <dbReference type="Proteomes" id="UP000050424"/>
    </source>
</evidence>
<dbReference type="InterPro" id="IPR050300">
    <property type="entry name" value="GDXG_lipolytic_enzyme"/>
</dbReference>
<dbReference type="PANTHER" id="PTHR48081">
    <property type="entry name" value="AB HYDROLASE SUPERFAMILY PROTEIN C4A8.06C"/>
    <property type="match status" value="1"/>
</dbReference>
<dbReference type="OrthoDB" id="408631at2759"/>
<dbReference type="InterPro" id="IPR013094">
    <property type="entry name" value="AB_hydrolase_3"/>
</dbReference>
<dbReference type="GO" id="GO:0016787">
    <property type="term" value="F:hydrolase activity"/>
    <property type="evidence" value="ECO:0007669"/>
    <property type="project" value="UniProtKB-KW"/>
</dbReference>
<evidence type="ECO:0000313" key="4">
    <source>
        <dbReference type="EMBL" id="KPM45149.1"/>
    </source>
</evidence>
<dbReference type="EMBL" id="LKCW01000010">
    <property type="protein sequence ID" value="KPM45149.1"/>
    <property type="molecule type" value="Genomic_DNA"/>
</dbReference>
<dbReference type="SUPFAM" id="SSF53474">
    <property type="entry name" value="alpha/beta-Hydrolases"/>
    <property type="match status" value="1"/>
</dbReference>
<feature type="domain" description="Alpha/beta hydrolase fold-3" evidence="3">
    <location>
        <begin position="82"/>
        <end position="302"/>
    </location>
</feature>
<organism evidence="4 5">
    <name type="scientific">Neonectria ditissima</name>
    <dbReference type="NCBI Taxonomy" id="78410"/>
    <lineage>
        <taxon>Eukaryota</taxon>
        <taxon>Fungi</taxon>
        <taxon>Dikarya</taxon>
        <taxon>Ascomycota</taxon>
        <taxon>Pezizomycotina</taxon>
        <taxon>Sordariomycetes</taxon>
        <taxon>Hypocreomycetidae</taxon>
        <taxon>Hypocreales</taxon>
        <taxon>Nectriaceae</taxon>
        <taxon>Neonectria</taxon>
    </lineage>
</organism>
<feature type="region of interest" description="Disordered" evidence="2">
    <location>
        <begin position="1"/>
        <end position="20"/>
    </location>
</feature>
<dbReference type="PANTHER" id="PTHR48081:SF8">
    <property type="entry name" value="ALPHA_BETA HYDROLASE FOLD-3 DOMAIN-CONTAINING PROTEIN-RELATED"/>
    <property type="match status" value="1"/>
</dbReference>
<keyword evidence="5" id="KW-1185">Reference proteome</keyword>
<protein>
    <recommendedName>
        <fullName evidence="3">Alpha/beta hydrolase fold-3 domain-containing protein</fullName>
    </recommendedName>
</protein>
<proteinExistence type="predicted"/>
<reference evidence="4 5" key="1">
    <citation type="submission" date="2015-09" db="EMBL/GenBank/DDBJ databases">
        <title>Draft genome of a European isolate of the apple canker pathogen Neonectria ditissima.</title>
        <authorList>
            <person name="Gomez-Cortecero A."/>
            <person name="Harrison R.J."/>
            <person name="Armitage A.D."/>
        </authorList>
    </citation>
    <scope>NUCLEOTIDE SEQUENCE [LARGE SCALE GENOMIC DNA]</scope>
    <source>
        <strain evidence="4 5">R09/05</strain>
    </source>
</reference>
<evidence type="ECO:0000256" key="1">
    <source>
        <dbReference type="ARBA" id="ARBA00022801"/>
    </source>
</evidence>
<dbReference type="STRING" id="78410.A0A0P7BZK5"/>
<gene>
    <name evidence="4" type="ORF">AK830_g1337</name>
</gene>
<keyword evidence="1" id="KW-0378">Hydrolase</keyword>
<evidence type="ECO:0000256" key="2">
    <source>
        <dbReference type="SAM" id="MobiDB-lite"/>
    </source>
</evidence>
<dbReference type="Pfam" id="PF07859">
    <property type="entry name" value="Abhydrolase_3"/>
    <property type="match status" value="1"/>
</dbReference>
<sequence>MRALGPTAGEQGGEYTRIESREPGRMIPCRIIRPSAQLASSGIFLHFHGGGMVVGTHDGSVSSTMPDRRHLLKVADEVKRDRKDNLLQRFADASGCVTISVGYRLSPEHPFPAPVQDCFDVADYLIKHGHEDFGGPLQFIGGESAGAYLTMQTFLHITGTTEKCQQLRGLVFNYGVYSWSFLPSNYTVQDTVCLDTFKTDKFRQLCFTMEPTQISQVCDSFEHEFGSLANPESLHDHYFKHPAASPLYRRLEDIGARLPPALFLCGTADPLLDDTVLMSARWQMAGGPAIVKFVSGAPHAFVEIPIESGDCCVTGAEIIREFLQEKGGN</sequence>
<dbReference type="Proteomes" id="UP000050424">
    <property type="component" value="Unassembled WGS sequence"/>
</dbReference>